<feature type="domain" description="Ketoreductase" evidence="4">
    <location>
        <begin position="6"/>
        <end position="193"/>
    </location>
</feature>
<keyword evidence="2 5" id="KW-0560">Oxidoreductase</keyword>
<dbReference type="RefSeq" id="WP_377472406.1">
    <property type="nucleotide sequence ID" value="NZ_JBHLWN010000077.1"/>
</dbReference>
<reference evidence="5 6" key="1">
    <citation type="submission" date="2024-09" db="EMBL/GenBank/DDBJ databases">
        <authorList>
            <person name="Sun Q."/>
            <person name="Mori K."/>
        </authorList>
    </citation>
    <scope>NUCLEOTIDE SEQUENCE [LARGE SCALE GENOMIC DNA]</scope>
    <source>
        <strain evidence="5 6">CCM 7759</strain>
    </source>
</reference>
<comment type="caution">
    <text evidence="5">The sequence shown here is derived from an EMBL/GenBank/DDBJ whole genome shotgun (WGS) entry which is preliminary data.</text>
</comment>
<evidence type="ECO:0000256" key="2">
    <source>
        <dbReference type="ARBA" id="ARBA00023002"/>
    </source>
</evidence>
<dbReference type="GO" id="GO:0016491">
    <property type="term" value="F:oxidoreductase activity"/>
    <property type="evidence" value="ECO:0007669"/>
    <property type="project" value="UniProtKB-KW"/>
</dbReference>
<dbReference type="PROSITE" id="PS00061">
    <property type="entry name" value="ADH_SHORT"/>
    <property type="match status" value="1"/>
</dbReference>
<keyword evidence="3" id="KW-0520">NAD</keyword>
<evidence type="ECO:0000256" key="1">
    <source>
        <dbReference type="ARBA" id="ARBA00006484"/>
    </source>
</evidence>
<dbReference type="Pfam" id="PF13561">
    <property type="entry name" value="adh_short_C2"/>
    <property type="match status" value="1"/>
</dbReference>
<dbReference type="EC" id="1.1.1.-" evidence="5"/>
<dbReference type="SUPFAM" id="SSF51735">
    <property type="entry name" value="NAD(P)-binding Rossmann-fold domains"/>
    <property type="match status" value="1"/>
</dbReference>
<protein>
    <submittedName>
        <fullName evidence="5">SDR family NAD(P)-dependent oxidoreductase</fullName>
        <ecNumber evidence="5">1.1.1.-</ecNumber>
    </submittedName>
</protein>
<accession>A0ABV6DQX6</accession>
<dbReference type="PANTHER" id="PTHR24321:SF8">
    <property type="entry name" value="ESTRADIOL 17-BETA-DEHYDROGENASE 8-RELATED"/>
    <property type="match status" value="1"/>
</dbReference>
<dbReference type="Gene3D" id="3.40.50.720">
    <property type="entry name" value="NAD(P)-binding Rossmann-like Domain"/>
    <property type="match status" value="1"/>
</dbReference>
<comment type="similarity">
    <text evidence="1">Belongs to the short-chain dehydrogenases/reductases (SDR) family.</text>
</comment>
<evidence type="ECO:0000259" key="4">
    <source>
        <dbReference type="SMART" id="SM00822"/>
    </source>
</evidence>
<evidence type="ECO:0000313" key="6">
    <source>
        <dbReference type="Proteomes" id="UP001589776"/>
    </source>
</evidence>
<dbReference type="InterPro" id="IPR036291">
    <property type="entry name" value="NAD(P)-bd_dom_sf"/>
</dbReference>
<sequence length="252" mass="26535">MKWQGRSVLITGGARGIGKELAVAYAEAGAFVTIGDIEVEEGEQTAELIRSGGGSVRFVKADMRNPDDVASLVKHAAEASGGAAGIDAVVNNAGIGRWKSPLELTLEEWDDVIHTNLRGSFLCAREAAAVMKSHGTKGSIVNIASTRAFMSEPNSEAYAASKGGLVALTHALALSLGPYGIRVNAISPGWIETGDRSALRPIDHVQHPAGRVGTPQDIVKAAFYLTDPDNSFVTGTNMVVDGGMTRKMIYEE</sequence>
<keyword evidence="6" id="KW-1185">Reference proteome</keyword>
<dbReference type="InterPro" id="IPR057326">
    <property type="entry name" value="KR_dom"/>
</dbReference>
<dbReference type="PRINTS" id="PR00081">
    <property type="entry name" value="GDHRDH"/>
</dbReference>
<gene>
    <name evidence="5" type="ORF">ACFFK0_21390</name>
</gene>
<evidence type="ECO:0000313" key="5">
    <source>
        <dbReference type="EMBL" id="MFC0214968.1"/>
    </source>
</evidence>
<name>A0ABV6DQX6_9BACL</name>
<proteinExistence type="inferred from homology"/>
<dbReference type="Proteomes" id="UP001589776">
    <property type="component" value="Unassembled WGS sequence"/>
</dbReference>
<dbReference type="InterPro" id="IPR020904">
    <property type="entry name" value="Sc_DH/Rdtase_CS"/>
</dbReference>
<dbReference type="EMBL" id="JBHLWN010000077">
    <property type="protein sequence ID" value="MFC0214968.1"/>
    <property type="molecule type" value="Genomic_DNA"/>
</dbReference>
<dbReference type="InterPro" id="IPR002347">
    <property type="entry name" value="SDR_fam"/>
</dbReference>
<evidence type="ECO:0000256" key="3">
    <source>
        <dbReference type="ARBA" id="ARBA00023027"/>
    </source>
</evidence>
<organism evidence="5 6">
    <name type="scientific">Paenibacillus chartarius</name>
    <dbReference type="NCBI Taxonomy" id="747481"/>
    <lineage>
        <taxon>Bacteria</taxon>
        <taxon>Bacillati</taxon>
        <taxon>Bacillota</taxon>
        <taxon>Bacilli</taxon>
        <taxon>Bacillales</taxon>
        <taxon>Paenibacillaceae</taxon>
        <taxon>Paenibacillus</taxon>
    </lineage>
</organism>
<dbReference type="SMART" id="SM00822">
    <property type="entry name" value="PKS_KR"/>
    <property type="match status" value="1"/>
</dbReference>
<dbReference type="PRINTS" id="PR00080">
    <property type="entry name" value="SDRFAMILY"/>
</dbReference>
<dbReference type="PANTHER" id="PTHR24321">
    <property type="entry name" value="DEHYDROGENASES, SHORT CHAIN"/>
    <property type="match status" value="1"/>
</dbReference>